<evidence type="ECO:0000259" key="1">
    <source>
        <dbReference type="Pfam" id="PF04230"/>
    </source>
</evidence>
<dbReference type="EMBL" id="CP000606">
    <property type="protein sequence ID" value="ABO23278.1"/>
    <property type="molecule type" value="Genomic_DNA"/>
</dbReference>
<dbReference type="Proteomes" id="UP000001558">
    <property type="component" value="Chromosome"/>
</dbReference>
<dbReference type="AlphaFoldDB" id="A3QCT0"/>
<keyword evidence="3" id="KW-1185">Reference proteome</keyword>
<dbReference type="STRING" id="323850.Shew_1409"/>
<dbReference type="PROSITE" id="PS51257">
    <property type="entry name" value="PROKAR_LIPOPROTEIN"/>
    <property type="match status" value="1"/>
</dbReference>
<protein>
    <recommendedName>
        <fullName evidence="1">Polysaccharide pyruvyl transferase domain-containing protein</fullName>
    </recommendedName>
</protein>
<feature type="domain" description="Polysaccharide pyruvyl transferase" evidence="1">
    <location>
        <begin position="13"/>
        <end position="316"/>
    </location>
</feature>
<dbReference type="Pfam" id="PF04230">
    <property type="entry name" value="PS_pyruv_trans"/>
    <property type="match status" value="1"/>
</dbReference>
<dbReference type="OrthoDB" id="9799278at2"/>
<evidence type="ECO:0000313" key="3">
    <source>
        <dbReference type="Proteomes" id="UP000001558"/>
    </source>
</evidence>
<dbReference type="InterPro" id="IPR007345">
    <property type="entry name" value="Polysacch_pyruvyl_Trfase"/>
</dbReference>
<evidence type="ECO:0000313" key="2">
    <source>
        <dbReference type="EMBL" id="ABO23278.1"/>
    </source>
</evidence>
<name>A3QCT0_SHELP</name>
<dbReference type="eggNOG" id="COG2327">
    <property type="taxonomic scope" value="Bacteria"/>
</dbReference>
<gene>
    <name evidence="2" type="ordered locus">Shew_1409</name>
</gene>
<dbReference type="RefSeq" id="WP_011865210.1">
    <property type="nucleotide sequence ID" value="NC_009092.1"/>
</dbReference>
<accession>A3QCT0</accession>
<dbReference type="HOGENOM" id="CLU_025617_1_0_6"/>
<organism evidence="2 3">
    <name type="scientific">Shewanella loihica (strain ATCC BAA-1088 / PV-4)</name>
    <dbReference type="NCBI Taxonomy" id="323850"/>
    <lineage>
        <taxon>Bacteria</taxon>
        <taxon>Pseudomonadati</taxon>
        <taxon>Pseudomonadota</taxon>
        <taxon>Gammaproteobacteria</taxon>
        <taxon>Alteromonadales</taxon>
        <taxon>Shewanellaceae</taxon>
        <taxon>Shewanella</taxon>
    </lineage>
</organism>
<reference evidence="2 3" key="1">
    <citation type="submission" date="2007-03" db="EMBL/GenBank/DDBJ databases">
        <title>Complete sequence of Shewanella loihica PV-4.</title>
        <authorList>
            <consortium name="US DOE Joint Genome Institute"/>
            <person name="Copeland A."/>
            <person name="Lucas S."/>
            <person name="Lapidus A."/>
            <person name="Barry K."/>
            <person name="Detter J.C."/>
            <person name="Glavina del Rio T."/>
            <person name="Hammon N."/>
            <person name="Israni S."/>
            <person name="Dalin E."/>
            <person name="Tice H."/>
            <person name="Pitluck S."/>
            <person name="Chain P."/>
            <person name="Malfatti S."/>
            <person name="Shin M."/>
            <person name="Vergez L."/>
            <person name="Schmutz J."/>
            <person name="Larimer F."/>
            <person name="Land M."/>
            <person name="Hauser L."/>
            <person name="Kyrpides N."/>
            <person name="Mikhailova N."/>
            <person name="Romine M.F."/>
            <person name="Serres G."/>
            <person name="Fredrickson J."/>
            <person name="Tiedje J."/>
            <person name="Richardson P."/>
        </authorList>
    </citation>
    <scope>NUCLEOTIDE SEQUENCE [LARGE SCALE GENOMIC DNA]</scope>
    <source>
        <strain evidence="3">ATCC BAA-1088 / PV-4</strain>
    </source>
</reference>
<dbReference type="KEGG" id="slo:Shew_1409"/>
<proteinExistence type="predicted"/>
<sequence>MKIGIVTFHRALNYGAVLQACAMRRIFSDHGEVEMVDYWPDYHSSHYSLLDTRFLNKNQSLSSRVRLLKSAIKRIILLPVRLKRNKKFLSFIDSNIVKVSNAPIKLANKIPDYFDVVVYGSDQIWRVYDFDNYPRPDMVYMGAGVLDGTRKIAFAASMGDVNVDTLCDDSVIKALKNFEHINVREQALSESLLKHSGLSSCVVLDPTFLVSSDVWKRMAETIPRNRKDNKYALFYSLIPSEESIRIAKNIAEEKGVELVEINGFETIGGLFNKSVAQSAGPLDFLELIMNAEFIVSTSFHGVVFSIIFEKQFCACGMKGHSERVRSLLSKLSIEDRLIDTVEQLESLGEIDYKEVTKLLAREIEHSKELLEYSLFE</sequence>